<evidence type="ECO:0000313" key="1">
    <source>
        <dbReference type="EMBL" id="KAL3513595.1"/>
    </source>
</evidence>
<sequence>MVVPQLGWRRGCMGRTSIEGKCTIVQRAMRERKRNRATLILLEEVETELKEAALISMGTGISDLDMMRIKDLYNQVLSFYDYRA</sequence>
<organism evidence="1 2">
    <name type="scientific">Cinchona calisaya</name>
    <dbReference type="NCBI Taxonomy" id="153742"/>
    <lineage>
        <taxon>Eukaryota</taxon>
        <taxon>Viridiplantae</taxon>
        <taxon>Streptophyta</taxon>
        <taxon>Embryophyta</taxon>
        <taxon>Tracheophyta</taxon>
        <taxon>Spermatophyta</taxon>
        <taxon>Magnoliopsida</taxon>
        <taxon>eudicotyledons</taxon>
        <taxon>Gunneridae</taxon>
        <taxon>Pentapetalae</taxon>
        <taxon>asterids</taxon>
        <taxon>lamiids</taxon>
        <taxon>Gentianales</taxon>
        <taxon>Rubiaceae</taxon>
        <taxon>Cinchonoideae</taxon>
        <taxon>Cinchoneae</taxon>
        <taxon>Cinchona</taxon>
    </lineage>
</organism>
<dbReference type="EMBL" id="JBJUIK010000011">
    <property type="protein sequence ID" value="KAL3513595.1"/>
    <property type="molecule type" value="Genomic_DNA"/>
</dbReference>
<dbReference type="Proteomes" id="UP001630127">
    <property type="component" value="Unassembled WGS sequence"/>
</dbReference>
<evidence type="ECO:0000313" key="2">
    <source>
        <dbReference type="Proteomes" id="UP001630127"/>
    </source>
</evidence>
<dbReference type="PANTHER" id="PTHR10894">
    <property type="entry name" value="NUCLEOLAR PROTEIN 5 NUCLEOLAR PROTEIN NOP5 NOP58"/>
    <property type="match status" value="1"/>
</dbReference>
<proteinExistence type="predicted"/>
<name>A0ABD2Z5I6_9GENT</name>
<dbReference type="PANTHER" id="PTHR10894:SF1">
    <property type="entry name" value="NUCLEOLAR PROTEIN 58"/>
    <property type="match status" value="1"/>
</dbReference>
<keyword evidence="2" id="KW-1185">Reference proteome</keyword>
<dbReference type="SUPFAM" id="SSF89124">
    <property type="entry name" value="Nop domain"/>
    <property type="match status" value="1"/>
</dbReference>
<comment type="caution">
    <text evidence="1">The sequence shown here is derived from an EMBL/GenBank/DDBJ whole genome shotgun (WGS) entry which is preliminary data.</text>
</comment>
<dbReference type="InterPro" id="IPR045056">
    <property type="entry name" value="Nop56/Nop58"/>
</dbReference>
<protein>
    <recommendedName>
        <fullName evidence="3">Aspartyl-phosphate phosphatase Spo0E family protein</fullName>
    </recommendedName>
</protein>
<accession>A0ABD2Z5I6</accession>
<dbReference type="Gene3D" id="1.10.287.4070">
    <property type="match status" value="1"/>
</dbReference>
<gene>
    <name evidence="1" type="ORF">ACH5RR_026312</name>
</gene>
<dbReference type="InterPro" id="IPR036070">
    <property type="entry name" value="Nop_dom_sf"/>
</dbReference>
<reference evidence="1 2" key="1">
    <citation type="submission" date="2024-11" db="EMBL/GenBank/DDBJ databases">
        <title>A near-complete genome assembly of Cinchona calisaya.</title>
        <authorList>
            <person name="Lian D.C."/>
            <person name="Zhao X.W."/>
            <person name="Wei L."/>
        </authorList>
    </citation>
    <scope>NUCLEOTIDE SEQUENCE [LARGE SCALE GENOMIC DNA]</scope>
    <source>
        <tissue evidence="1">Nenye</tissue>
    </source>
</reference>
<evidence type="ECO:0008006" key="3">
    <source>
        <dbReference type="Google" id="ProtNLM"/>
    </source>
</evidence>
<dbReference type="AlphaFoldDB" id="A0ABD2Z5I6"/>